<name>A0A845PUN8_9FLAO</name>
<keyword evidence="4 6" id="KW-0238">DNA-binding</keyword>
<keyword evidence="7" id="KW-1133">Transmembrane helix</keyword>
<dbReference type="Pfam" id="PF00872">
    <property type="entry name" value="Transposase_mut"/>
    <property type="match status" value="1"/>
</dbReference>
<gene>
    <name evidence="8" type="ORF">GNY06_09180</name>
</gene>
<comment type="similarity">
    <text evidence="2 6">Belongs to the transposase mutator family.</text>
</comment>
<comment type="caution">
    <text evidence="8">The sequence shown here is derived from an EMBL/GenBank/DDBJ whole genome shotgun (WGS) entry which is preliminary data.</text>
</comment>
<protein>
    <recommendedName>
        <fullName evidence="6">Mutator family transposase</fullName>
    </recommendedName>
</protein>
<dbReference type="GO" id="GO:0003677">
    <property type="term" value="F:DNA binding"/>
    <property type="evidence" value="ECO:0007669"/>
    <property type="project" value="UniProtKB-UniRule"/>
</dbReference>
<feature type="non-terminal residue" evidence="8">
    <location>
        <position position="103"/>
    </location>
</feature>
<dbReference type="InterPro" id="IPR001207">
    <property type="entry name" value="Transposase_mutator"/>
</dbReference>
<reference evidence="8 9" key="1">
    <citation type="submission" date="2019-11" db="EMBL/GenBank/DDBJ databases">
        <title>Characterization of Elizabethkingia argenteiflava sp. nov., isolated from inner surface of Soybean Pods.</title>
        <authorList>
            <person name="Mo S."/>
        </authorList>
    </citation>
    <scope>NUCLEOTIDE SEQUENCE [LARGE SCALE GENOMIC DNA]</scope>
    <source>
        <strain evidence="8 9">YB22</strain>
    </source>
</reference>
<proteinExistence type="inferred from homology"/>
<comment type="function">
    <text evidence="1 6">Required for the transposition of the insertion element.</text>
</comment>
<keyword evidence="3 6" id="KW-0815">Transposition</keyword>
<evidence type="ECO:0000256" key="3">
    <source>
        <dbReference type="ARBA" id="ARBA00022578"/>
    </source>
</evidence>
<dbReference type="GO" id="GO:0006313">
    <property type="term" value="P:DNA transposition"/>
    <property type="evidence" value="ECO:0007669"/>
    <property type="project" value="UniProtKB-UniRule"/>
</dbReference>
<keyword evidence="7" id="KW-0812">Transmembrane</keyword>
<evidence type="ECO:0000256" key="7">
    <source>
        <dbReference type="SAM" id="Phobius"/>
    </source>
</evidence>
<evidence type="ECO:0000313" key="8">
    <source>
        <dbReference type="EMBL" id="NAW51544.1"/>
    </source>
</evidence>
<dbReference type="RefSeq" id="WP_176590006.1">
    <property type="nucleotide sequence ID" value="NZ_JAAABJ010000552.1"/>
</dbReference>
<keyword evidence="7" id="KW-0472">Membrane</keyword>
<keyword evidence="6" id="KW-0814">Transposable element</keyword>
<accession>A0A845PUN8</accession>
<dbReference type="EMBL" id="JAAABJ010000552">
    <property type="protein sequence ID" value="NAW51544.1"/>
    <property type="molecule type" value="Genomic_DNA"/>
</dbReference>
<dbReference type="AlphaFoldDB" id="A0A845PUN8"/>
<sequence>YAMGVCTRAMLDYVEQMYSMEISPAVISRITDSVLPAVQECINRPLETVYPFVFLDCMFLKVSVNGSVVTREIFNMLWVDIVGIIFVYGFYCYYFVFGFFCLL</sequence>
<evidence type="ECO:0000256" key="1">
    <source>
        <dbReference type="ARBA" id="ARBA00002190"/>
    </source>
</evidence>
<evidence type="ECO:0000256" key="5">
    <source>
        <dbReference type="ARBA" id="ARBA00023172"/>
    </source>
</evidence>
<dbReference type="PANTHER" id="PTHR33217">
    <property type="entry name" value="TRANSPOSASE FOR INSERTION SEQUENCE ELEMENT IS1081"/>
    <property type="match status" value="1"/>
</dbReference>
<keyword evidence="5 6" id="KW-0233">DNA recombination</keyword>
<evidence type="ECO:0000256" key="2">
    <source>
        <dbReference type="ARBA" id="ARBA00010961"/>
    </source>
</evidence>
<organism evidence="8 9">
    <name type="scientific">Elizabethkingia argenteiflava</name>
    <dbReference type="NCBI Taxonomy" id="2681556"/>
    <lineage>
        <taxon>Bacteria</taxon>
        <taxon>Pseudomonadati</taxon>
        <taxon>Bacteroidota</taxon>
        <taxon>Flavobacteriia</taxon>
        <taxon>Flavobacteriales</taxon>
        <taxon>Weeksellaceae</taxon>
        <taxon>Elizabethkingia</taxon>
    </lineage>
</organism>
<dbReference type="GO" id="GO:0004803">
    <property type="term" value="F:transposase activity"/>
    <property type="evidence" value="ECO:0007669"/>
    <property type="project" value="UniProtKB-UniRule"/>
</dbReference>
<keyword evidence="9" id="KW-1185">Reference proteome</keyword>
<dbReference type="Proteomes" id="UP000553459">
    <property type="component" value="Unassembled WGS sequence"/>
</dbReference>
<feature type="transmembrane region" description="Helical" evidence="7">
    <location>
        <begin position="81"/>
        <end position="102"/>
    </location>
</feature>
<feature type="non-terminal residue" evidence="8">
    <location>
        <position position="1"/>
    </location>
</feature>
<evidence type="ECO:0000313" key="9">
    <source>
        <dbReference type="Proteomes" id="UP000553459"/>
    </source>
</evidence>
<evidence type="ECO:0000256" key="4">
    <source>
        <dbReference type="ARBA" id="ARBA00023125"/>
    </source>
</evidence>
<dbReference type="PANTHER" id="PTHR33217:SF8">
    <property type="entry name" value="MUTATOR FAMILY TRANSPOSASE"/>
    <property type="match status" value="1"/>
</dbReference>
<evidence type="ECO:0000256" key="6">
    <source>
        <dbReference type="RuleBase" id="RU365089"/>
    </source>
</evidence>